<dbReference type="CDD" id="cd06558">
    <property type="entry name" value="crotonase-like"/>
    <property type="match status" value="1"/>
</dbReference>
<dbReference type="Proteomes" id="UP000075321">
    <property type="component" value="Unassembled WGS sequence"/>
</dbReference>
<dbReference type="PANTHER" id="PTHR11941:SF54">
    <property type="entry name" value="ENOYL-COA HYDRATASE, MITOCHONDRIAL"/>
    <property type="match status" value="1"/>
</dbReference>
<dbReference type="AlphaFoldDB" id="A0A151AA05"/>
<dbReference type="PATRIC" id="fig|1008153.3.peg.3710"/>
<dbReference type="Pfam" id="PF00378">
    <property type="entry name" value="ECH_1"/>
    <property type="match status" value="1"/>
</dbReference>
<comment type="caution">
    <text evidence="2">The sequence shown here is derived from an EMBL/GenBank/DDBJ whole genome shotgun (WGS) entry which is preliminary data.</text>
</comment>
<dbReference type="InterPro" id="IPR001753">
    <property type="entry name" value="Enoyl-CoA_hydra/iso"/>
</dbReference>
<evidence type="ECO:0000313" key="2">
    <source>
        <dbReference type="EMBL" id="KYH24536.1"/>
    </source>
</evidence>
<reference evidence="2 3" key="1">
    <citation type="submission" date="2016-02" db="EMBL/GenBank/DDBJ databases">
        <title>Genome sequence of Halalkalicoccus paucihalophilus DSM 24557.</title>
        <authorList>
            <person name="Poehlein A."/>
            <person name="Daniel R."/>
        </authorList>
    </citation>
    <scope>NUCLEOTIDE SEQUENCE [LARGE SCALE GENOMIC DNA]</scope>
    <source>
        <strain evidence="2 3">DSM 24557</strain>
    </source>
</reference>
<name>A0A151AA05_9EURY</name>
<sequence length="248" mass="26741">MIERSVRGDAVWIRLKRPEKMNALHLEGWADLSTELERAADEARVAVITGTDRVFCAGDDIETLASMDSPEDVTKLADRLYDVLFGIEELSIPVIAAVNGLAYGGGCEMVAAADLAVAVEDAAFALPETRIGAYPPFAAERLQTIGGKKRGMELILTGEPINAETAADWGLINRVVPRSALEESVIEYVDTIAKSPKRSTQLAKQHANSGEQSSGDRHTIAGAFAQIARSKECQRATHAFLDKSTSED</sequence>
<accession>A0A151AA05</accession>
<dbReference type="EC" id="4.2.1.116" evidence="2"/>
<organism evidence="2 3">
    <name type="scientific">Halalkalicoccus paucihalophilus</name>
    <dbReference type="NCBI Taxonomy" id="1008153"/>
    <lineage>
        <taxon>Archaea</taxon>
        <taxon>Methanobacteriati</taxon>
        <taxon>Methanobacteriota</taxon>
        <taxon>Stenosarchaea group</taxon>
        <taxon>Halobacteria</taxon>
        <taxon>Halobacteriales</taxon>
        <taxon>Halococcaceae</taxon>
        <taxon>Halalkalicoccus</taxon>
    </lineage>
</organism>
<dbReference type="OrthoDB" id="27846at2157"/>
<evidence type="ECO:0000256" key="1">
    <source>
        <dbReference type="SAM" id="MobiDB-lite"/>
    </source>
</evidence>
<gene>
    <name evidence="2" type="ORF">HAPAU_35190</name>
</gene>
<protein>
    <submittedName>
        <fullName evidence="2">3-hydroxypropionyl-coenzyme A dehydratase</fullName>
        <ecNumber evidence="2">4.2.1.116</ecNumber>
    </submittedName>
</protein>
<dbReference type="Gene3D" id="3.90.226.10">
    <property type="entry name" value="2-enoyl-CoA Hydratase, Chain A, domain 1"/>
    <property type="match status" value="1"/>
</dbReference>
<dbReference type="SUPFAM" id="SSF52096">
    <property type="entry name" value="ClpP/crotonase"/>
    <property type="match status" value="1"/>
</dbReference>
<dbReference type="InterPro" id="IPR029045">
    <property type="entry name" value="ClpP/crotonase-like_dom_sf"/>
</dbReference>
<dbReference type="GO" id="GO:0006635">
    <property type="term" value="P:fatty acid beta-oxidation"/>
    <property type="evidence" value="ECO:0007669"/>
    <property type="project" value="TreeGrafter"/>
</dbReference>
<keyword evidence="2" id="KW-0456">Lyase</keyword>
<dbReference type="PANTHER" id="PTHR11941">
    <property type="entry name" value="ENOYL-COA HYDRATASE-RELATED"/>
    <property type="match status" value="1"/>
</dbReference>
<dbReference type="EMBL" id="LTAZ01000013">
    <property type="protein sequence ID" value="KYH24536.1"/>
    <property type="molecule type" value="Genomic_DNA"/>
</dbReference>
<feature type="compositionally biased region" description="Polar residues" evidence="1">
    <location>
        <begin position="198"/>
        <end position="213"/>
    </location>
</feature>
<feature type="region of interest" description="Disordered" evidence="1">
    <location>
        <begin position="197"/>
        <end position="221"/>
    </location>
</feature>
<keyword evidence="3" id="KW-1185">Reference proteome</keyword>
<evidence type="ECO:0000313" key="3">
    <source>
        <dbReference type="Proteomes" id="UP000075321"/>
    </source>
</evidence>
<dbReference type="GO" id="GO:0043956">
    <property type="term" value="F:3-hydroxypropionyl-CoA dehydratase activity"/>
    <property type="evidence" value="ECO:0007669"/>
    <property type="project" value="UniProtKB-EC"/>
</dbReference>
<dbReference type="RefSeq" id="WP_066385034.1">
    <property type="nucleotide sequence ID" value="NZ_LTAZ01000013.1"/>
</dbReference>
<proteinExistence type="predicted"/>